<feature type="compositionally biased region" description="Low complexity" evidence="2">
    <location>
        <begin position="78"/>
        <end position="91"/>
    </location>
</feature>
<proteinExistence type="inferred from homology"/>
<evidence type="ECO:0000256" key="1">
    <source>
        <dbReference type="ARBA" id="ARBA00034125"/>
    </source>
</evidence>
<feature type="transmembrane region" description="Helical" evidence="3">
    <location>
        <begin position="590"/>
        <end position="609"/>
    </location>
</feature>
<comment type="similarity">
    <text evidence="1">Belongs to the ThrE exporter (TC 2.A.79) family.</text>
</comment>
<accession>A0A8H6FAQ3</accession>
<feature type="region of interest" description="Disordered" evidence="2">
    <location>
        <begin position="353"/>
        <end position="403"/>
    </location>
</feature>
<dbReference type="EMBL" id="JACCJB010000014">
    <property type="protein sequence ID" value="KAF6221181.1"/>
    <property type="molecule type" value="Genomic_DNA"/>
</dbReference>
<feature type="compositionally biased region" description="Basic and acidic residues" evidence="2">
    <location>
        <begin position="1"/>
        <end position="35"/>
    </location>
</feature>
<feature type="transmembrane region" description="Helical" evidence="3">
    <location>
        <begin position="705"/>
        <end position="729"/>
    </location>
</feature>
<organism evidence="5 6">
    <name type="scientific">Letharia lupina</name>
    <dbReference type="NCBI Taxonomy" id="560253"/>
    <lineage>
        <taxon>Eukaryota</taxon>
        <taxon>Fungi</taxon>
        <taxon>Dikarya</taxon>
        <taxon>Ascomycota</taxon>
        <taxon>Pezizomycotina</taxon>
        <taxon>Lecanoromycetes</taxon>
        <taxon>OSLEUM clade</taxon>
        <taxon>Lecanoromycetidae</taxon>
        <taxon>Lecanorales</taxon>
        <taxon>Lecanorineae</taxon>
        <taxon>Parmeliaceae</taxon>
        <taxon>Letharia</taxon>
    </lineage>
</organism>
<keyword evidence="6" id="KW-1185">Reference proteome</keyword>
<evidence type="ECO:0000259" key="4">
    <source>
        <dbReference type="Pfam" id="PF06738"/>
    </source>
</evidence>
<protein>
    <recommendedName>
        <fullName evidence="4">Threonine/serine exporter-like N-terminal domain-containing protein</fullName>
    </recommendedName>
</protein>
<keyword evidence="3" id="KW-0812">Transmembrane</keyword>
<keyword evidence="3" id="KW-1133">Transmembrane helix</keyword>
<feature type="region of interest" description="Disordered" evidence="2">
    <location>
        <begin position="424"/>
        <end position="444"/>
    </location>
</feature>
<sequence>MPSPEESHTPASHEEESSRDQSAESSKQHSREGSRPPKKRHNVRFTPGGESLDTSNKRAAFDLRDDTNPPPRPKPLPRTRSNTVRRNSSYSGAPAPNPEKSLDITESSAKAPVPRPKPSIMRLPSSDSEPEDSDTNPDYEENKEDEDERKEDEKAVGKAISQQTAHDRAERLSRMMGSHSAPGSRFASPQRPQRTVARSPPSSPPPSPPPERARQMRLDLSDIHLERLETRRRKFGIEDDTDEDDEKEAETLSLKRGKQRAGRYYARAARLIAHHKSPQIPRLFRLHAETPPGTASGVQTPMYERDPNHYVPRPKEYREGYLSSLLKLYNEQGAGIALSHIPSGHDAITRAAHRRDSAAQSLNGSTASGATTPAQTPGTSPAGSPTSSGATTPKAKHQKWYYKNSQSQSTGALSDLVSSSTVFAQPTTGSSQTSKAIRPKAKHRPLSAQALDTVMGKKKKGHRNDDSIRIQVHIAETMQRQGYLIKICRALMTYGAPTHRLEEYMRMSSRVLEIDGQFLYIPGCMIVSFDDQSTHTTEVKIVRATQGVNLGKLRDTHEVYKEVVHDTIGVEEAMERLDEIIRKKDDYSPWFRVIIYGFASMCVGPFAFGARPIDMPIAFFLGCLLGVMQLILAPRSELYSNIFEISAAVLTSFLARAFGSIRGSQLFCFSALAQSSIALILPGYTILCGSLELQSRNIVAGSVRMIYAVIYSLFLGFGITIGTAIFGAIDKNATNNTTCMTTMPVWFKFIFVPPFTLCLIVINQGRYKQMPIMLVIAFAGYLVNHFSANRFSSNAQIANTLGALAIGVIGNLYSRLRHGLAAAALLPAIFVQVPSGLAAGGSLISGLTSANQLTKQTVNGTASNGTTTISNATSASTVNVNSDVLNVAYSMIQIAIGITVGLFMSALVVYPFGKRRSGLFSF</sequence>
<dbReference type="GeneID" id="59330449"/>
<dbReference type="RefSeq" id="XP_037150616.1">
    <property type="nucleotide sequence ID" value="XM_037292963.1"/>
</dbReference>
<dbReference type="GO" id="GO:0022857">
    <property type="term" value="F:transmembrane transporter activity"/>
    <property type="evidence" value="ECO:0007669"/>
    <property type="project" value="InterPro"/>
</dbReference>
<feature type="transmembrane region" description="Helical" evidence="3">
    <location>
        <begin position="615"/>
        <end position="632"/>
    </location>
</feature>
<feature type="compositionally biased region" description="Acidic residues" evidence="2">
    <location>
        <begin position="128"/>
        <end position="150"/>
    </location>
</feature>
<dbReference type="PANTHER" id="PTHR31082:SF4">
    <property type="entry name" value="PHEROMONE-REGULATED MEMBRANE PROTEIN 10"/>
    <property type="match status" value="1"/>
</dbReference>
<feature type="compositionally biased region" description="Polar residues" evidence="2">
    <location>
        <begin position="358"/>
        <end position="375"/>
    </location>
</feature>
<feature type="compositionally biased region" description="Pro residues" evidence="2">
    <location>
        <begin position="201"/>
        <end position="210"/>
    </location>
</feature>
<feature type="domain" description="Threonine/serine exporter-like N-terminal" evidence="4">
    <location>
        <begin position="483"/>
        <end position="725"/>
    </location>
</feature>
<feature type="compositionally biased region" description="Basic and acidic residues" evidence="2">
    <location>
        <begin position="211"/>
        <end position="229"/>
    </location>
</feature>
<feature type="region of interest" description="Disordered" evidence="2">
    <location>
        <begin position="1"/>
        <end position="260"/>
    </location>
</feature>
<feature type="transmembrane region" description="Helical" evidence="3">
    <location>
        <begin position="820"/>
        <end position="844"/>
    </location>
</feature>
<feature type="compositionally biased region" description="Polar residues" evidence="2">
    <location>
        <begin position="424"/>
        <end position="435"/>
    </location>
</feature>
<dbReference type="PANTHER" id="PTHR31082">
    <property type="entry name" value="PHEROMONE-REGULATED MEMBRANE PROTEIN 10"/>
    <property type="match status" value="1"/>
</dbReference>
<dbReference type="Proteomes" id="UP000593566">
    <property type="component" value="Unassembled WGS sequence"/>
</dbReference>
<feature type="transmembrane region" description="Helical" evidence="3">
    <location>
        <begin position="745"/>
        <end position="763"/>
    </location>
</feature>
<keyword evidence="3" id="KW-0472">Membrane</keyword>
<reference evidence="5 6" key="1">
    <citation type="journal article" date="2020" name="Genomics">
        <title>Complete, high-quality genomes from long-read metagenomic sequencing of two wolf lichen thalli reveals enigmatic genome architecture.</title>
        <authorList>
            <person name="McKenzie S.K."/>
            <person name="Walston R.F."/>
            <person name="Allen J.L."/>
        </authorList>
    </citation>
    <scope>NUCLEOTIDE SEQUENCE [LARGE SCALE GENOMIC DNA]</scope>
    <source>
        <strain evidence="5">WasteWater1</strain>
    </source>
</reference>
<evidence type="ECO:0000313" key="6">
    <source>
        <dbReference type="Proteomes" id="UP000593566"/>
    </source>
</evidence>
<feature type="compositionally biased region" description="Acidic residues" evidence="2">
    <location>
        <begin position="238"/>
        <end position="248"/>
    </location>
</feature>
<feature type="compositionally biased region" description="Basic and acidic residues" evidence="2">
    <location>
        <begin position="55"/>
        <end position="67"/>
    </location>
</feature>
<evidence type="ECO:0000256" key="2">
    <source>
        <dbReference type="SAM" id="MobiDB-lite"/>
    </source>
</evidence>
<name>A0A8H6FAQ3_9LECA</name>
<dbReference type="Pfam" id="PF06738">
    <property type="entry name" value="ThrE"/>
    <property type="match status" value="1"/>
</dbReference>
<feature type="transmembrane region" description="Helical" evidence="3">
    <location>
        <begin position="887"/>
        <end position="912"/>
    </location>
</feature>
<dbReference type="InterPro" id="IPR051361">
    <property type="entry name" value="ThrE/Ser_Exporter"/>
</dbReference>
<comment type="caution">
    <text evidence="5">The sequence shown here is derived from an EMBL/GenBank/DDBJ whole genome shotgun (WGS) entry which is preliminary data.</text>
</comment>
<feature type="transmembrane region" description="Helical" evidence="3">
    <location>
        <begin position="770"/>
        <end position="788"/>
    </location>
</feature>
<gene>
    <name evidence="5" type="ORF">HO133_002035</name>
</gene>
<evidence type="ECO:0000256" key="3">
    <source>
        <dbReference type="SAM" id="Phobius"/>
    </source>
</evidence>
<evidence type="ECO:0000313" key="5">
    <source>
        <dbReference type="EMBL" id="KAF6221181.1"/>
    </source>
</evidence>
<dbReference type="AlphaFoldDB" id="A0A8H6FAQ3"/>
<feature type="transmembrane region" description="Helical" evidence="3">
    <location>
        <begin position="794"/>
        <end position="813"/>
    </location>
</feature>
<dbReference type="InterPro" id="IPR010619">
    <property type="entry name" value="ThrE-like_N"/>
</dbReference>
<feature type="transmembrane region" description="Helical" evidence="3">
    <location>
        <begin position="671"/>
        <end position="693"/>
    </location>
</feature>
<feature type="compositionally biased region" description="Low complexity" evidence="2">
    <location>
        <begin position="376"/>
        <end position="393"/>
    </location>
</feature>